<dbReference type="SUPFAM" id="SSF54637">
    <property type="entry name" value="Thioesterase/thiol ester dehydrase-isomerase"/>
    <property type="match status" value="2"/>
</dbReference>
<evidence type="ECO:0000259" key="1">
    <source>
        <dbReference type="Pfam" id="PF13622"/>
    </source>
</evidence>
<proteinExistence type="predicted"/>
<sequence length="262" mass="27417">MAQPFFVPDGTLDDGSERFTTTLSAAGPWAPGAQHGGPPAGLLTRALERLPEAADRVVGRFTMELLGPVPVAPLLSSARVLRRGRSVLMAESVLHDPSAGRDVASARAWLFPRGTGPAEVGPAPAHGPADGVVKASPGTWHPGYVEAVEWRWVSGSVDTLGPGTAWMRAPELVEGETTSPLARMMTCVDSASGVSAALDVTQWGFQNTELTVHVLREPVGQWVCLDAETTLGPGSVGVATSTVHDRLGPVARSAQALLVVRR</sequence>
<dbReference type="EMBL" id="CAEZYQ010000042">
    <property type="protein sequence ID" value="CAB4768850.1"/>
    <property type="molecule type" value="Genomic_DNA"/>
</dbReference>
<feature type="domain" description="Acyl-CoA thioesterase-like C-terminal" evidence="2">
    <location>
        <begin position="131"/>
        <end position="259"/>
    </location>
</feature>
<dbReference type="Pfam" id="PF13622">
    <property type="entry name" value="4HBT_3"/>
    <property type="match status" value="1"/>
</dbReference>
<reference evidence="3" key="1">
    <citation type="submission" date="2020-05" db="EMBL/GenBank/DDBJ databases">
        <authorList>
            <person name="Chiriac C."/>
            <person name="Salcher M."/>
            <person name="Ghai R."/>
            <person name="Kavagutti S V."/>
        </authorList>
    </citation>
    <scope>NUCLEOTIDE SEQUENCE</scope>
</reference>
<name>A0A6J6V9N5_9ZZZZ</name>
<feature type="domain" description="Acyl-CoA thioesterase-like N-terminal HotDog" evidence="1">
    <location>
        <begin position="26"/>
        <end position="110"/>
    </location>
</feature>
<gene>
    <name evidence="3" type="ORF">UFOPK2761_03266</name>
</gene>
<accession>A0A6J6V9N5</accession>
<protein>
    <submittedName>
        <fullName evidence="3">Unannotated protein</fullName>
    </submittedName>
</protein>
<dbReference type="InterPro" id="IPR049449">
    <property type="entry name" value="TesB_ACOT8-like_N"/>
</dbReference>
<dbReference type="InterPro" id="IPR049450">
    <property type="entry name" value="ACOT8-like_C"/>
</dbReference>
<dbReference type="InterPro" id="IPR029069">
    <property type="entry name" value="HotDog_dom_sf"/>
</dbReference>
<evidence type="ECO:0000313" key="3">
    <source>
        <dbReference type="EMBL" id="CAB4768850.1"/>
    </source>
</evidence>
<organism evidence="3">
    <name type="scientific">freshwater metagenome</name>
    <dbReference type="NCBI Taxonomy" id="449393"/>
    <lineage>
        <taxon>unclassified sequences</taxon>
        <taxon>metagenomes</taxon>
        <taxon>ecological metagenomes</taxon>
    </lineage>
</organism>
<dbReference type="Pfam" id="PF20789">
    <property type="entry name" value="4HBT_3C"/>
    <property type="match status" value="1"/>
</dbReference>
<dbReference type="Gene3D" id="2.40.160.210">
    <property type="entry name" value="Acyl-CoA thioesterase, double hotdog domain"/>
    <property type="match status" value="1"/>
</dbReference>
<evidence type="ECO:0000259" key="2">
    <source>
        <dbReference type="Pfam" id="PF20789"/>
    </source>
</evidence>
<dbReference type="AlphaFoldDB" id="A0A6J6V9N5"/>
<dbReference type="InterPro" id="IPR042171">
    <property type="entry name" value="Acyl-CoA_hotdog"/>
</dbReference>